<feature type="transmembrane region" description="Helical" evidence="6">
    <location>
        <begin position="90"/>
        <end position="110"/>
    </location>
</feature>
<evidence type="ECO:0000256" key="5">
    <source>
        <dbReference type="ARBA" id="ARBA00023136"/>
    </source>
</evidence>
<comment type="caution">
    <text evidence="8">The sequence shown here is derived from an EMBL/GenBank/DDBJ whole genome shotgun (WGS) entry which is preliminary data.</text>
</comment>
<keyword evidence="3 6" id="KW-0812">Transmembrane</keyword>
<keyword evidence="9" id="KW-1185">Reference proteome</keyword>
<keyword evidence="5 6" id="KW-0472">Membrane</keyword>
<dbReference type="EMBL" id="JAFBBU010000001">
    <property type="protein sequence ID" value="MBM7473284.1"/>
    <property type="molecule type" value="Genomic_DNA"/>
</dbReference>
<dbReference type="PANTHER" id="PTHR38459:SF1">
    <property type="entry name" value="PROPHAGE BACTOPRENOL-LINKED GLUCOSE TRANSLOCASE HOMOLOG"/>
    <property type="match status" value="1"/>
</dbReference>
<evidence type="ECO:0000313" key="8">
    <source>
        <dbReference type="EMBL" id="MBM7473284.1"/>
    </source>
</evidence>
<evidence type="ECO:0000256" key="6">
    <source>
        <dbReference type="SAM" id="Phobius"/>
    </source>
</evidence>
<dbReference type="PANTHER" id="PTHR38459">
    <property type="entry name" value="PROPHAGE BACTOPRENOL-LINKED GLUCOSE TRANSLOCASE HOMOLOG"/>
    <property type="match status" value="1"/>
</dbReference>
<evidence type="ECO:0000256" key="4">
    <source>
        <dbReference type="ARBA" id="ARBA00022989"/>
    </source>
</evidence>
<feature type="transmembrane region" description="Helical" evidence="6">
    <location>
        <begin position="122"/>
        <end position="139"/>
    </location>
</feature>
<comment type="subcellular location">
    <subcellularLocation>
        <location evidence="1">Membrane</location>
        <topology evidence="1">Multi-pass membrane protein</topology>
    </subcellularLocation>
</comment>
<dbReference type="Proteomes" id="UP000776164">
    <property type="component" value="Unassembled WGS sequence"/>
</dbReference>
<protein>
    <submittedName>
        <fullName evidence="8">Flippase GtrA</fullName>
    </submittedName>
</protein>
<name>A0ABS2L8G3_9MICO</name>
<accession>A0ABS2L8G3</accession>
<dbReference type="InterPro" id="IPR007267">
    <property type="entry name" value="GtrA_DPMS_TM"/>
</dbReference>
<dbReference type="RefSeq" id="WP_307827224.1">
    <property type="nucleotide sequence ID" value="NZ_BAAAHT010000014.1"/>
</dbReference>
<feature type="transmembrane region" description="Helical" evidence="6">
    <location>
        <begin position="12"/>
        <end position="39"/>
    </location>
</feature>
<evidence type="ECO:0000256" key="2">
    <source>
        <dbReference type="ARBA" id="ARBA00009399"/>
    </source>
</evidence>
<reference evidence="8 9" key="1">
    <citation type="submission" date="2021-01" db="EMBL/GenBank/DDBJ databases">
        <title>Sequencing the genomes of 1000 actinobacteria strains.</title>
        <authorList>
            <person name="Klenk H.-P."/>
        </authorList>
    </citation>
    <scope>NUCLEOTIDE SEQUENCE [LARGE SCALE GENOMIC DNA]</scope>
    <source>
        <strain evidence="8 9">DSM 13057</strain>
    </source>
</reference>
<evidence type="ECO:0000256" key="1">
    <source>
        <dbReference type="ARBA" id="ARBA00004141"/>
    </source>
</evidence>
<gene>
    <name evidence="8" type="ORF">JOE66_002918</name>
</gene>
<keyword evidence="4 6" id="KW-1133">Transmembrane helix</keyword>
<evidence type="ECO:0000259" key="7">
    <source>
        <dbReference type="Pfam" id="PF04138"/>
    </source>
</evidence>
<evidence type="ECO:0000313" key="9">
    <source>
        <dbReference type="Proteomes" id="UP000776164"/>
    </source>
</evidence>
<dbReference type="InterPro" id="IPR051401">
    <property type="entry name" value="GtrA_CellWall_Glycosyl"/>
</dbReference>
<feature type="domain" description="GtrA/DPMS transmembrane" evidence="7">
    <location>
        <begin position="18"/>
        <end position="145"/>
    </location>
</feature>
<dbReference type="Pfam" id="PF04138">
    <property type="entry name" value="GtrA_DPMS_TM"/>
    <property type="match status" value="1"/>
</dbReference>
<evidence type="ECO:0000256" key="3">
    <source>
        <dbReference type="ARBA" id="ARBA00022692"/>
    </source>
</evidence>
<organism evidence="8 9">
    <name type="scientific">Subtercola frigoramans</name>
    <dbReference type="NCBI Taxonomy" id="120298"/>
    <lineage>
        <taxon>Bacteria</taxon>
        <taxon>Bacillati</taxon>
        <taxon>Actinomycetota</taxon>
        <taxon>Actinomycetes</taxon>
        <taxon>Micrococcales</taxon>
        <taxon>Microbacteriaceae</taxon>
        <taxon>Subtercola</taxon>
    </lineage>
</organism>
<proteinExistence type="inferred from homology"/>
<sequence length="195" mass="22038">MIAFVSRVYDQLLRYLFKFGVVGAIGFVVDFAVFNWLLINGIGNDHFLSGPLWAKVVAVAVATVVTWFGNRYWTFREHRRANYLRELLEFSVVAVSGLLINLLCLWVSHYVLGFQSLLADNISSQLIGTVLATIFRFALYRYWVFAHHRTAPADSDAERDSDHLDAEQKAEVGAAALFEDDAAAQAEAARKRRHL</sequence>
<comment type="similarity">
    <text evidence="2">Belongs to the GtrA family.</text>
</comment>
<feature type="transmembrane region" description="Helical" evidence="6">
    <location>
        <begin position="51"/>
        <end position="69"/>
    </location>
</feature>